<dbReference type="SUPFAM" id="SSF88697">
    <property type="entry name" value="PUA domain-like"/>
    <property type="match status" value="1"/>
</dbReference>
<dbReference type="InterPro" id="IPR015947">
    <property type="entry name" value="PUA-like_sf"/>
</dbReference>
<dbReference type="SMART" id="SM00464">
    <property type="entry name" value="LON"/>
    <property type="match status" value="1"/>
</dbReference>
<protein>
    <submittedName>
        <fullName evidence="3">Unannotated protein</fullName>
    </submittedName>
</protein>
<evidence type="ECO:0000313" key="3">
    <source>
        <dbReference type="EMBL" id="CAB5028608.1"/>
    </source>
</evidence>
<name>A0A6J7RJK0_9ZZZZ</name>
<dbReference type="Gene3D" id="1.20.58.1480">
    <property type="match status" value="1"/>
</dbReference>
<dbReference type="PANTHER" id="PTHR46732:SF8">
    <property type="entry name" value="ATP-DEPENDENT PROTEASE LA (LON) DOMAIN PROTEIN"/>
    <property type="match status" value="1"/>
</dbReference>
<dbReference type="EMBL" id="CAFBPU010000012">
    <property type="protein sequence ID" value="CAB5028608.1"/>
    <property type="molecule type" value="Genomic_DNA"/>
</dbReference>
<dbReference type="InterPro" id="IPR003111">
    <property type="entry name" value="Lon_prtase_N"/>
</dbReference>
<dbReference type="Pfam" id="PF02190">
    <property type="entry name" value="LON_substr_bdg"/>
    <property type="match status" value="1"/>
</dbReference>
<dbReference type="PROSITE" id="PS51787">
    <property type="entry name" value="LON_N"/>
    <property type="match status" value="1"/>
</dbReference>
<dbReference type="AlphaFoldDB" id="A0A6J7RJK0"/>
<evidence type="ECO:0000313" key="2">
    <source>
        <dbReference type="EMBL" id="CAB4936816.1"/>
    </source>
</evidence>
<dbReference type="Gene3D" id="2.30.130.40">
    <property type="entry name" value="LON domain-like"/>
    <property type="match status" value="1"/>
</dbReference>
<dbReference type="PANTHER" id="PTHR46732">
    <property type="entry name" value="ATP-DEPENDENT PROTEASE LA (LON) DOMAIN PROTEIN"/>
    <property type="match status" value="1"/>
</dbReference>
<reference evidence="3" key="1">
    <citation type="submission" date="2020-05" db="EMBL/GenBank/DDBJ databases">
        <authorList>
            <person name="Chiriac C."/>
            <person name="Salcher M."/>
            <person name="Ghai R."/>
            <person name="Kavagutti S V."/>
        </authorList>
    </citation>
    <scope>NUCLEOTIDE SEQUENCE</scope>
</reference>
<gene>
    <name evidence="2" type="ORF">UFOPK3752_00784</name>
    <name evidence="3" type="ORF">UFOPK4150_00742</name>
</gene>
<dbReference type="EMBL" id="CAFBND010000023">
    <property type="protein sequence ID" value="CAB4936816.1"/>
    <property type="molecule type" value="Genomic_DNA"/>
</dbReference>
<dbReference type="InterPro" id="IPR046336">
    <property type="entry name" value="Lon_prtase_N_sf"/>
</dbReference>
<accession>A0A6J7RJK0</accession>
<evidence type="ECO:0000259" key="1">
    <source>
        <dbReference type="PROSITE" id="PS51787"/>
    </source>
</evidence>
<organism evidence="3">
    <name type="scientific">freshwater metagenome</name>
    <dbReference type="NCBI Taxonomy" id="449393"/>
    <lineage>
        <taxon>unclassified sequences</taxon>
        <taxon>metagenomes</taxon>
        <taxon>ecological metagenomes</taxon>
    </lineage>
</organism>
<feature type="domain" description="Lon N-terminal" evidence="1">
    <location>
        <begin position="9"/>
        <end position="209"/>
    </location>
</feature>
<proteinExistence type="predicted"/>
<sequence length="231" mass="25683">MTPRRAGSREVIALFPLGTVLVPGLVLPLHIFEQRYRQLVNDLRDRPEDDRVFGVLAIREGREVGTDGVRALYDVGTMARVQVINSYSDGRFDLMSHGDSRFRLLRLVDEGHPYLCGEVEWLEEDDGDGDADLLGDVVTRRFDLYRAAVAGADAIEADQMEQLPEGARVLSYLVAAAMVLDLHDRQRLLEAGTTSERLRAEIALLARETSLLREIPSLPAIDLARVASGMN</sequence>